<protein>
    <recommendedName>
        <fullName evidence="4">Tripartite tricarboxylate transporter TctB family protein</fullName>
    </recommendedName>
</protein>
<evidence type="ECO:0008006" key="4">
    <source>
        <dbReference type="Google" id="ProtNLM"/>
    </source>
</evidence>
<evidence type="ECO:0000256" key="1">
    <source>
        <dbReference type="SAM" id="Phobius"/>
    </source>
</evidence>
<keyword evidence="1" id="KW-1133">Transmembrane helix</keyword>
<dbReference type="Proteomes" id="UP000638043">
    <property type="component" value="Unassembled WGS sequence"/>
</dbReference>
<keyword evidence="3" id="KW-1185">Reference proteome</keyword>
<keyword evidence="1" id="KW-0472">Membrane</keyword>
<sequence>MSVSYPAPPQPIRPVVAPRPGIGIVAFIASAAAVVLGGVGIWVAGFMLGRLVRLTEIPELALGLQEEGWVLLEGQFWEVIERAVGAFVVLVVAWIVHMALAAWGLVQGIVATAMGRGRAWGIAAIVLALFGWLALAWFTQDALLAGLVGNVPFMG</sequence>
<accession>A0ABQ2MWW5</accession>
<organism evidence="2 3">
    <name type="scientific">Microbacterium nanhaiense</name>
    <dbReference type="NCBI Taxonomy" id="1301026"/>
    <lineage>
        <taxon>Bacteria</taxon>
        <taxon>Bacillati</taxon>
        <taxon>Actinomycetota</taxon>
        <taxon>Actinomycetes</taxon>
        <taxon>Micrococcales</taxon>
        <taxon>Microbacteriaceae</taxon>
        <taxon>Microbacterium</taxon>
    </lineage>
</organism>
<evidence type="ECO:0000313" key="2">
    <source>
        <dbReference type="EMBL" id="GGO58937.1"/>
    </source>
</evidence>
<keyword evidence="1" id="KW-0812">Transmembrane</keyword>
<feature type="transmembrane region" description="Helical" evidence="1">
    <location>
        <begin position="21"/>
        <end position="44"/>
    </location>
</feature>
<proteinExistence type="predicted"/>
<name>A0ABQ2MWW5_9MICO</name>
<feature type="transmembrane region" description="Helical" evidence="1">
    <location>
        <begin position="118"/>
        <end position="138"/>
    </location>
</feature>
<reference evidence="3" key="1">
    <citation type="journal article" date="2019" name="Int. J. Syst. Evol. Microbiol.">
        <title>The Global Catalogue of Microorganisms (GCM) 10K type strain sequencing project: providing services to taxonomists for standard genome sequencing and annotation.</title>
        <authorList>
            <consortium name="The Broad Institute Genomics Platform"/>
            <consortium name="The Broad Institute Genome Sequencing Center for Infectious Disease"/>
            <person name="Wu L."/>
            <person name="Ma J."/>
        </authorList>
    </citation>
    <scope>NUCLEOTIDE SEQUENCE [LARGE SCALE GENOMIC DNA]</scope>
    <source>
        <strain evidence="3">CGMCC 4.7181</strain>
    </source>
</reference>
<feature type="transmembrane region" description="Helical" evidence="1">
    <location>
        <begin position="83"/>
        <end position="106"/>
    </location>
</feature>
<dbReference type="EMBL" id="BMMQ01000001">
    <property type="protein sequence ID" value="GGO58937.1"/>
    <property type="molecule type" value="Genomic_DNA"/>
</dbReference>
<comment type="caution">
    <text evidence="2">The sequence shown here is derived from an EMBL/GenBank/DDBJ whole genome shotgun (WGS) entry which is preliminary data.</text>
</comment>
<evidence type="ECO:0000313" key="3">
    <source>
        <dbReference type="Proteomes" id="UP000638043"/>
    </source>
</evidence>
<gene>
    <name evidence="2" type="ORF">GCM10010910_00690</name>
</gene>